<gene>
    <name evidence="1" type="ORF">D7M11_25450</name>
</gene>
<dbReference type="RefSeq" id="WP_120750083.1">
    <property type="nucleotide sequence ID" value="NZ_RBAH01000022.1"/>
</dbReference>
<evidence type="ECO:0008006" key="3">
    <source>
        <dbReference type="Google" id="ProtNLM"/>
    </source>
</evidence>
<dbReference type="InterPro" id="IPR036259">
    <property type="entry name" value="MFS_trans_sf"/>
</dbReference>
<dbReference type="AlphaFoldDB" id="A0A3B0BRF4"/>
<reference evidence="1 2" key="1">
    <citation type="journal article" date="2007" name="Int. J. Syst. Evol. Microbiol.">
        <title>Paenibacillus ginsengarvi sp. nov., isolated from soil from ginseng cultivation.</title>
        <authorList>
            <person name="Yoon M.H."/>
            <person name="Ten L.N."/>
            <person name="Im W.T."/>
        </authorList>
    </citation>
    <scope>NUCLEOTIDE SEQUENCE [LARGE SCALE GENOMIC DNA]</scope>
    <source>
        <strain evidence="1 2">KCTC 13059</strain>
    </source>
</reference>
<evidence type="ECO:0000313" key="2">
    <source>
        <dbReference type="Proteomes" id="UP000282311"/>
    </source>
</evidence>
<dbReference type="OrthoDB" id="2321349at2"/>
<organism evidence="1 2">
    <name type="scientific">Paenibacillus ginsengarvi</name>
    <dbReference type="NCBI Taxonomy" id="400777"/>
    <lineage>
        <taxon>Bacteria</taxon>
        <taxon>Bacillati</taxon>
        <taxon>Bacillota</taxon>
        <taxon>Bacilli</taxon>
        <taxon>Bacillales</taxon>
        <taxon>Paenibacillaceae</taxon>
        <taxon>Paenibacillus</taxon>
    </lineage>
</organism>
<proteinExistence type="predicted"/>
<comment type="caution">
    <text evidence="1">The sequence shown here is derived from an EMBL/GenBank/DDBJ whole genome shotgun (WGS) entry which is preliminary data.</text>
</comment>
<dbReference type="SUPFAM" id="SSF103473">
    <property type="entry name" value="MFS general substrate transporter"/>
    <property type="match status" value="1"/>
</dbReference>
<evidence type="ECO:0000313" key="1">
    <source>
        <dbReference type="EMBL" id="RKN75853.1"/>
    </source>
</evidence>
<dbReference type="EMBL" id="RBAH01000022">
    <property type="protein sequence ID" value="RKN75853.1"/>
    <property type="molecule type" value="Genomic_DNA"/>
</dbReference>
<dbReference type="Proteomes" id="UP000282311">
    <property type="component" value="Unassembled WGS sequence"/>
</dbReference>
<name>A0A3B0BRF4_9BACL</name>
<accession>A0A3B0BRF4</accession>
<keyword evidence="2" id="KW-1185">Reference proteome</keyword>
<protein>
    <recommendedName>
        <fullName evidence="3">MFS transporter</fullName>
    </recommendedName>
</protein>
<sequence length="83" mass="8620">MNMTTSIAFVTIWLMIRYAGIGLCNSPVTNSAMSAVSKEESGQASGVMNWIRQGLAAMSVSIFSSILASRSAAHQAALPPSAA</sequence>